<evidence type="ECO:0000313" key="4">
    <source>
        <dbReference type="EMBL" id="GIL77114.1"/>
    </source>
</evidence>
<feature type="compositionally biased region" description="Low complexity" evidence="2">
    <location>
        <begin position="736"/>
        <end position="747"/>
    </location>
</feature>
<reference evidence="4" key="1">
    <citation type="journal article" date="2021" name="Proc. Natl. Acad. Sci. U.S.A.">
        <title>Three genomes in the algal genus Volvox reveal the fate of a haploid sex-determining region after a transition to homothallism.</title>
        <authorList>
            <person name="Yamamoto K."/>
            <person name="Hamaji T."/>
            <person name="Kawai-Toyooka H."/>
            <person name="Matsuzaki R."/>
            <person name="Takahashi F."/>
            <person name="Nishimura Y."/>
            <person name="Kawachi M."/>
            <person name="Noguchi H."/>
            <person name="Minakuchi Y."/>
            <person name="Umen J.G."/>
            <person name="Toyoda A."/>
            <person name="Nozaki H."/>
        </authorList>
    </citation>
    <scope>NUCLEOTIDE SEQUENCE</scope>
    <source>
        <strain evidence="4">NIES-3786</strain>
    </source>
</reference>
<dbReference type="OrthoDB" id="543667at2759"/>
<dbReference type="InterPro" id="IPR011992">
    <property type="entry name" value="EF-hand-dom_pair"/>
</dbReference>
<keyword evidence="5" id="KW-1185">Reference proteome</keyword>
<evidence type="ECO:0000256" key="1">
    <source>
        <dbReference type="ARBA" id="ARBA00022837"/>
    </source>
</evidence>
<evidence type="ECO:0000313" key="5">
    <source>
        <dbReference type="Proteomes" id="UP000747110"/>
    </source>
</evidence>
<dbReference type="AlphaFoldDB" id="A0A8J4CDI1"/>
<proteinExistence type="predicted"/>
<dbReference type="InterPro" id="IPR018247">
    <property type="entry name" value="EF_Hand_1_Ca_BS"/>
</dbReference>
<gene>
    <name evidence="4" type="ORF">Vretifemale_6670</name>
</gene>
<keyword evidence="1" id="KW-0106">Calcium</keyword>
<dbReference type="PROSITE" id="PS00018">
    <property type="entry name" value="EF_HAND_1"/>
    <property type="match status" value="1"/>
</dbReference>
<organism evidence="4 5">
    <name type="scientific">Volvox reticuliferus</name>
    <dbReference type="NCBI Taxonomy" id="1737510"/>
    <lineage>
        <taxon>Eukaryota</taxon>
        <taxon>Viridiplantae</taxon>
        <taxon>Chlorophyta</taxon>
        <taxon>core chlorophytes</taxon>
        <taxon>Chlorophyceae</taxon>
        <taxon>CS clade</taxon>
        <taxon>Chlamydomonadales</taxon>
        <taxon>Volvocaceae</taxon>
        <taxon>Volvox</taxon>
    </lineage>
</organism>
<dbReference type="Proteomes" id="UP000747110">
    <property type="component" value="Unassembled WGS sequence"/>
</dbReference>
<feature type="compositionally biased region" description="Polar residues" evidence="2">
    <location>
        <begin position="749"/>
        <end position="778"/>
    </location>
</feature>
<name>A0A8J4CDI1_9CHLO</name>
<protein>
    <recommendedName>
        <fullName evidence="3">EF-hand domain-containing protein</fullName>
    </recommendedName>
</protein>
<sequence length="804" mass="85434">VAATISAWRTGGAGGAGGGGPTPVYIRPDRAAATARLQDALTRYADAKPRTLEWLLKLIDSVYRGKATSDEQRSKIGQEPLTMIEYMFQHLSGQYGTKDLVNQYAAQLVATCLQYCGNDPRVGTFQRFLMEEWDTRVLCAYMDAIRRLQEPSRVPCCDFPADYLPVGTRKGDSAPVDVRKALWVAERVLMRRSAKTAYVFAQMLSSKAEPITTAELDSYFVSPGSYGAELQQVRQFEMGRGEFKRISSAVFLDAMCGEYARMENVFREVLPELFSQYDNDGDGWISKQDVSELFADILGDMAHAGMQLPVESTAASGGGVAAAAAAAGGGLNAANLTEADREATLEALWTVLSTAEADARSRADSGMMYPDGAVRPPGGGSVSPSAVTHLSDSGFFEGAFRSDFVRAWVRAFKTGAAQLPGGLGALAEMDLHAAREASRRLLSVIVTRHWTHHGETLEGYFADAGALAEQQLKQQAALLEGDMGGSHGDGRDGPRRAAALCTMLRLLLVKKADKFSSLLTADHLTGGPHNGPPLELEDLMERLTAAVRLLYGPADSIWVVGAEVDELESLGGLESADVEALPAGYKRWLARVAVRCCALHDRLHLSLPTSPLIPHLNIHRGVPFYARMWRRATAAAVAARRRATIARTPPFAAMRHNTGSGAGAILPAAAAAAAGAGGGAASDPSRTLTPRSPGARAVGSASPKRPASALRPPSALRPGSPARPASGSRSARDSPKSPSSRPSSAPRQQRMTSPQVSLRLTSPQMSLPTPSGTGSNPTLPVPSASEPVPLVIPELTEVTMPSAS</sequence>
<evidence type="ECO:0000259" key="3">
    <source>
        <dbReference type="PROSITE" id="PS50222"/>
    </source>
</evidence>
<dbReference type="SUPFAM" id="SSF47473">
    <property type="entry name" value="EF-hand"/>
    <property type="match status" value="1"/>
</dbReference>
<accession>A0A8J4CDI1</accession>
<feature type="region of interest" description="Disordered" evidence="2">
    <location>
        <begin position="675"/>
        <end position="804"/>
    </location>
</feature>
<evidence type="ECO:0000256" key="2">
    <source>
        <dbReference type="SAM" id="MobiDB-lite"/>
    </source>
</evidence>
<feature type="domain" description="EF-hand" evidence="3">
    <location>
        <begin position="265"/>
        <end position="300"/>
    </location>
</feature>
<dbReference type="InterPro" id="IPR002048">
    <property type="entry name" value="EF_hand_dom"/>
</dbReference>
<feature type="non-terminal residue" evidence="4">
    <location>
        <position position="1"/>
    </location>
</feature>
<comment type="caution">
    <text evidence="4">The sequence shown here is derived from an EMBL/GenBank/DDBJ whole genome shotgun (WGS) entry which is preliminary data.</text>
</comment>
<feature type="compositionally biased region" description="Low complexity" evidence="2">
    <location>
        <begin position="717"/>
        <end position="729"/>
    </location>
</feature>
<dbReference type="GO" id="GO:0005509">
    <property type="term" value="F:calcium ion binding"/>
    <property type="evidence" value="ECO:0007669"/>
    <property type="project" value="InterPro"/>
</dbReference>
<dbReference type="PROSITE" id="PS50222">
    <property type="entry name" value="EF_HAND_2"/>
    <property type="match status" value="1"/>
</dbReference>
<dbReference type="EMBL" id="BNCP01000010">
    <property type="protein sequence ID" value="GIL77114.1"/>
    <property type="molecule type" value="Genomic_DNA"/>
</dbReference>